<keyword evidence="3" id="KW-1003">Cell membrane</keyword>
<dbReference type="Proteomes" id="UP000189796">
    <property type="component" value="Chromosome I"/>
</dbReference>
<evidence type="ECO:0000313" key="8">
    <source>
        <dbReference type="EMBL" id="SHH82423.1"/>
    </source>
</evidence>
<feature type="transmembrane region" description="Helical" evidence="7">
    <location>
        <begin position="80"/>
        <end position="100"/>
    </location>
</feature>
<feature type="transmembrane region" description="Helical" evidence="7">
    <location>
        <begin position="132"/>
        <end position="150"/>
    </location>
</feature>
<feature type="transmembrane region" description="Helical" evidence="7">
    <location>
        <begin position="162"/>
        <end position="182"/>
    </location>
</feature>
<feature type="transmembrane region" description="Helical" evidence="7">
    <location>
        <begin position="362"/>
        <end position="385"/>
    </location>
</feature>
<feature type="transmembrane region" description="Helical" evidence="7">
    <location>
        <begin position="417"/>
        <end position="437"/>
    </location>
</feature>
<feature type="transmembrane region" description="Helical" evidence="7">
    <location>
        <begin position="106"/>
        <end position="125"/>
    </location>
</feature>
<proteinExistence type="predicted"/>
<protein>
    <submittedName>
        <fullName evidence="8">Uncharacterized membrane protein YccC</fullName>
    </submittedName>
</protein>
<evidence type="ECO:0000256" key="3">
    <source>
        <dbReference type="ARBA" id="ARBA00022475"/>
    </source>
</evidence>
<reference evidence="8 9" key="1">
    <citation type="submission" date="2016-11" db="EMBL/GenBank/DDBJ databases">
        <authorList>
            <person name="Jaros S."/>
            <person name="Januszkiewicz K."/>
            <person name="Wedrychowicz H."/>
        </authorList>
    </citation>
    <scope>NUCLEOTIDE SEQUENCE [LARGE SCALE GENOMIC DNA]</scope>
    <source>
        <strain evidence="8 9">GAS138</strain>
    </source>
</reference>
<dbReference type="EMBL" id="LT670817">
    <property type="protein sequence ID" value="SHH82423.1"/>
    <property type="molecule type" value="Genomic_DNA"/>
</dbReference>
<keyword evidence="4 7" id="KW-0812">Transmembrane</keyword>
<dbReference type="PANTHER" id="PTHR30509:SF9">
    <property type="entry name" value="MULTIDRUG RESISTANCE PROTEIN MDTO"/>
    <property type="match status" value="1"/>
</dbReference>
<organism evidence="8 9">
    <name type="scientific">Bradyrhizobium erythrophlei</name>
    <dbReference type="NCBI Taxonomy" id="1437360"/>
    <lineage>
        <taxon>Bacteria</taxon>
        <taxon>Pseudomonadati</taxon>
        <taxon>Pseudomonadota</taxon>
        <taxon>Alphaproteobacteria</taxon>
        <taxon>Hyphomicrobiales</taxon>
        <taxon>Nitrobacteraceae</taxon>
        <taxon>Bradyrhizobium</taxon>
    </lineage>
</organism>
<dbReference type="GO" id="GO:0022857">
    <property type="term" value="F:transmembrane transporter activity"/>
    <property type="evidence" value="ECO:0007669"/>
    <property type="project" value="InterPro"/>
</dbReference>
<feature type="transmembrane region" description="Helical" evidence="7">
    <location>
        <begin position="20"/>
        <end position="40"/>
    </location>
</feature>
<feature type="transmembrane region" description="Helical" evidence="7">
    <location>
        <begin position="443"/>
        <end position="461"/>
    </location>
</feature>
<evidence type="ECO:0000256" key="4">
    <source>
        <dbReference type="ARBA" id="ARBA00022692"/>
    </source>
</evidence>
<name>A0A1M5W5F0_9BRAD</name>
<dbReference type="OrthoDB" id="9807111at2"/>
<evidence type="ECO:0000256" key="5">
    <source>
        <dbReference type="ARBA" id="ARBA00022989"/>
    </source>
</evidence>
<feature type="transmembrane region" description="Helical" evidence="7">
    <location>
        <begin position="46"/>
        <end position="68"/>
    </location>
</feature>
<keyword evidence="2" id="KW-0813">Transport</keyword>
<evidence type="ECO:0000256" key="6">
    <source>
        <dbReference type="ARBA" id="ARBA00023136"/>
    </source>
</evidence>
<feature type="transmembrane region" description="Helical" evidence="7">
    <location>
        <begin position="497"/>
        <end position="515"/>
    </location>
</feature>
<evidence type="ECO:0000256" key="1">
    <source>
        <dbReference type="ARBA" id="ARBA00004651"/>
    </source>
</evidence>
<dbReference type="InterPro" id="IPR006726">
    <property type="entry name" value="PHBA_efflux_AaeB/fusaric-R"/>
</dbReference>
<evidence type="ECO:0000256" key="2">
    <source>
        <dbReference type="ARBA" id="ARBA00022448"/>
    </source>
</evidence>
<evidence type="ECO:0000256" key="7">
    <source>
        <dbReference type="SAM" id="Phobius"/>
    </source>
</evidence>
<dbReference type="GO" id="GO:0005886">
    <property type="term" value="C:plasma membrane"/>
    <property type="evidence" value="ECO:0007669"/>
    <property type="project" value="UniProtKB-SubCell"/>
</dbReference>
<gene>
    <name evidence="8" type="ORF">SAMN05443248_6350</name>
</gene>
<evidence type="ECO:0000313" key="9">
    <source>
        <dbReference type="Proteomes" id="UP000189796"/>
    </source>
</evidence>
<sequence length="680" mass="73748">MNISAAARRTDPTQRDLRSYHLSLPPWPVGTAALAFEIWVALAVSYYIAFMLELNSAASAGTGLLILVGPTQGMVLSKAIYRVLGTLFGAAFAIILTSLFSQDRTMLIAVFSVYMACLVAIGTLLRDFRAYGCILAGYTVALISIVNIDAPTIAFTAMLDRVAVILLAVLVLAFVSSIFANAESARSLQSKLRLATRDIVAMALAALDRRAPPDSSQCVAMSARLMPLRSEISFATPELVDGLARAKGARSALLGLFEAISAIQAIGLGLRSMPSATSVVDEAISIVRAAIVTQHPEERLPDLDALTYRAMEAENFSIEEAYVLDRSRFMIEVFRDIRDGLLSNRIGQLPRRSARLPVHQDYIAAVLNGLRVGLAVGMVGLIAIMSGLPSANSMLLGTVVFVALGSVMHDPLTMGRAALFMTPAVIVTGIIYAFFIFPNISDYPLFIISLAPVVTLTCWLIKTGKGPMGIFYGVQSISLISPTNVQTLNPTAFVDNATFVFAGSVCIFLSLLLIVPVDPALRRLRLALAIGRSLRQALVDEKHLNQPRASLYYDRLSQFSSWQHGAPVTLARRNVMRRLSNLGNLSVAVRRSWRALDQARTAIDPAVDAKARHILPTLSRTEILDLARSYLAAATAIDHSRRLDLGHAAAALYGTAVLTTTEMRLLRHLRLLRHHAQGEE</sequence>
<dbReference type="PANTHER" id="PTHR30509">
    <property type="entry name" value="P-HYDROXYBENZOIC ACID EFFLUX PUMP SUBUNIT-RELATED"/>
    <property type="match status" value="1"/>
</dbReference>
<accession>A0A1M5W5F0</accession>
<dbReference type="RefSeq" id="WP_079604764.1">
    <property type="nucleotide sequence ID" value="NZ_LT670817.1"/>
</dbReference>
<dbReference type="Pfam" id="PF04632">
    <property type="entry name" value="FUSC"/>
    <property type="match status" value="1"/>
</dbReference>
<comment type="subcellular location">
    <subcellularLocation>
        <location evidence="1">Cell membrane</location>
        <topology evidence="1">Multi-pass membrane protein</topology>
    </subcellularLocation>
</comment>
<dbReference type="AlphaFoldDB" id="A0A1M5W5F0"/>
<keyword evidence="5 7" id="KW-1133">Transmembrane helix</keyword>
<keyword evidence="6 7" id="KW-0472">Membrane</keyword>